<reference evidence="2" key="1">
    <citation type="journal article" date="2023" name="Front. Plant Sci.">
        <title>Chromosomal-level genome assembly of Melastoma candidum provides insights into trichome evolution.</title>
        <authorList>
            <person name="Zhong Y."/>
            <person name="Wu W."/>
            <person name="Sun C."/>
            <person name="Zou P."/>
            <person name="Liu Y."/>
            <person name="Dai S."/>
            <person name="Zhou R."/>
        </authorList>
    </citation>
    <scope>NUCLEOTIDE SEQUENCE [LARGE SCALE GENOMIC DNA]</scope>
</reference>
<sequence>MPEPGAKSARALQQTVAAAAPDLASSSDARKILLITSWCSAEEKSKEVQMAQDRSSFGGGKESVQQGDKEEERDEYTLVTDQSLQTAERGYYSSSVMGNSGKSPQGRLCFKVARGIVCCPKG</sequence>
<name>A0ACB9QQ84_9MYRT</name>
<evidence type="ECO:0000313" key="2">
    <source>
        <dbReference type="Proteomes" id="UP001057402"/>
    </source>
</evidence>
<protein>
    <submittedName>
        <fullName evidence="1">Uncharacterized protein</fullName>
    </submittedName>
</protein>
<evidence type="ECO:0000313" key="1">
    <source>
        <dbReference type="EMBL" id="KAI4368799.1"/>
    </source>
</evidence>
<organism evidence="1 2">
    <name type="scientific">Melastoma candidum</name>
    <dbReference type="NCBI Taxonomy" id="119954"/>
    <lineage>
        <taxon>Eukaryota</taxon>
        <taxon>Viridiplantae</taxon>
        <taxon>Streptophyta</taxon>
        <taxon>Embryophyta</taxon>
        <taxon>Tracheophyta</taxon>
        <taxon>Spermatophyta</taxon>
        <taxon>Magnoliopsida</taxon>
        <taxon>eudicotyledons</taxon>
        <taxon>Gunneridae</taxon>
        <taxon>Pentapetalae</taxon>
        <taxon>rosids</taxon>
        <taxon>malvids</taxon>
        <taxon>Myrtales</taxon>
        <taxon>Melastomataceae</taxon>
        <taxon>Melastomatoideae</taxon>
        <taxon>Melastomateae</taxon>
        <taxon>Melastoma</taxon>
    </lineage>
</organism>
<proteinExistence type="predicted"/>
<gene>
    <name evidence="1" type="ORF">MLD38_017313</name>
</gene>
<dbReference type="EMBL" id="CM042884">
    <property type="protein sequence ID" value="KAI4368799.1"/>
    <property type="molecule type" value="Genomic_DNA"/>
</dbReference>
<accession>A0ACB9QQ84</accession>
<comment type="caution">
    <text evidence="1">The sequence shown here is derived from an EMBL/GenBank/DDBJ whole genome shotgun (WGS) entry which is preliminary data.</text>
</comment>
<dbReference type="Proteomes" id="UP001057402">
    <property type="component" value="Chromosome 5"/>
</dbReference>
<keyword evidence="2" id="KW-1185">Reference proteome</keyword>